<dbReference type="Gene3D" id="2.40.50.140">
    <property type="entry name" value="Nucleic acid-binding proteins"/>
    <property type="match status" value="1"/>
</dbReference>
<evidence type="ECO:0000256" key="6">
    <source>
        <dbReference type="SAM" id="MobiDB-lite"/>
    </source>
</evidence>
<feature type="compositionally biased region" description="Low complexity" evidence="6">
    <location>
        <begin position="726"/>
        <end position="744"/>
    </location>
</feature>
<reference evidence="8 9" key="1">
    <citation type="journal article" date="2013" name="PLoS Genet.">
        <title>The genome and development-dependent transcriptomes of Pyronema confluens: a window into fungal evolution.</title>
        <authorList>
            <person name="Traeger S."/>
            <person name="Altegoer F."/>
            <person name="Freitag M."/>
            <person name="Gabaldon T."/>
            <person name="Kempken F."/>
            <person name="Kumar A."/>
            <person name="Marcet-Houben M."/>
            <person name="Poggeler S."/>
            <person name="Stajich J.E."/>
            <person name="Nowrousian M."/>
        </authorList>
    </citation>
    <scope>NUCLEOTIDE SEQUENCE [LARGE SCALE GENOMIC DNA]</scope>
    <source>
        <strain evidence="9">CBS 100304</strain>
        <tissue evidence="8">Vegetative mycelium</tissue>
    </source>
</reference>
<feature type="region of interest" description="Disordered" evidence="6">
    <location>
        <begin position="971"/>
        <end position="1097"/>
    </location>
</feature>
<accession>U4LBN5</accession>
<feature type="compositionally biased region" description="Polar residues" evidence="6">
    <location>
        <begin position="1008"/>
        <end position="1023"/>
    </location>
</feature>
<evidence type="ECO:0000256" key="1">
    <source>
        <dbReference type="ARBA" id="ARBA00007572"/>
    </source>
</evidence>
<dbReference type="InterPro" id="IPR012340">
    <property type="entry name" value="NA-bd_OB-fold"/>
</dbReference>
<feature type="region of interest" description="Disordered" evidence="6">
    <location>
        <begin position="706"/>
        <end position="753"/>
    </location>
</feature>
<dbReference type="GO" id="GO:0006310">
    <property type="term" value="P:DNA recombination"/>
    <property type="evidence" value="ECO:0007669"/>
    <property type="project" value="InterPro"/>
</dbReference>
<keyword evidence="9" id="KW-1185">Reference proteome</keyword>
<dbReference type="Gene3D" id="3.30.470.30">
    <property type="entry name" value="DNA ligase/mRNA capping enzyme"/>
    <property type="match status" value="1"/>
</dbReference>
<keyword evidence="5" id="KW-0539">Nucleus</keyword>
<protein>
    <submittedName>
        <fullName evidence="8">Similar to DNA ligase 4 acc. no. A8N936</fullName>
    </submittedName>
</protein>
<dbReference type="InterPro" id="IPR012308">
    <property type="entry name" value="DNA_ligase_ATP-dep_N"/>
</dbReference>
<dbReference type="InterPro" id="IPR036599">
    <property type="entry name" value="DNA_ligase_N_sf"/>
</dbReference>
<dbReference type="SUPFAM" id="SSF56091">
    <property type="entry name" value="DNA ligase/mRNA capping enzyme, catalytic domain"/>
    <property type="match status" value="1"/>
</dbReference>
<dbReference type="PANTHER" id="PTHR45997">
    <property type="entry name" value="DNA LIGASE 4"/>
    <property type="match status" value="1"/>
</dbReference>
<dbReference type="PANTHER" id="PTHR45997:SF2">
    <property type="entry name" value="ATP DEPENDENT DNA LIGASE DOMAIN PROTEIN (AFU_ORTHOLOGUE AFUA_5G02430)"/>
    <property type="match status" value="1"/>
</dbReference>
<keyword evidence="4" id="KW-0067">ATP-binding</keyword>
<dbReference type="GO" id="GO:0005524">
    <property type="term" value="F:ATP binding"/>
    <property type="evidence" value="ECO:0007669"/>
    <property type="project" value="UniProtKB-KW"/>
</dbReference>
<feature type="compositionally biased region" description="Low complexity" evidence="6">
    <location>
        <begin position="1080"/>
        <end position="1094"/>
    </location>
</feature>
<sequence length="1291" mass="146093">MSVELKFHHITKLFSALDRREPRCPSKPVETIKRWFFEHRNLIQLNPRATLALLSTLLPNLRPDRVYGFGSEKLASELTKALFLEATVRGDRLKEGRKSAHELAQGVSRAIWVTEDEKIWDSQTSLTVNEFDAMLNILASRCVFSAKNLRDKSNESIPIHQILRPVFLKLKANDASWAVLIILKAMDCLKLPESDVLSSYHWLLPQLYQVHDNLPQACRRLYSPELWSFPLQLPKEGNNYKAQALRCIKPEVGTKVGRAEFIKAQSCEQAIKHCGGRKILMERKYDGEYCQVHIELTKNCISIRFFSKSGKESTLDRKDLKQIICSAFKIRDPTKRRFKKKLILEGEMIVYNDRTNSIQPFDHIRRHVTRSGVRIGTANDPPPETDSHLCLVLFDILLHDDKSLIFNVPLSLRRERLSRVLVAPRNGYCCLGTSYTLDFSADHNTAGKELREHFARGIRKRWEGFILKPLESPYFNTEVNRMDKSAKGYGFWSNNPGAWVKLKKDYIKGLGDTLDFAAVGARSCPTRAIKLGHEEGDWNIFLVSVITNKKEVREQGLKAAMLPVFEVSYSISKRDIQLANIQRTIDIRDYWGTGYRSLGHISRTELSKLPYTLLPTQSGHDFPMPEVIFEQPIVFEVTGGGFDKQTNCDFYTPRHPRVSKVQWSRDFIETTSWEEMEEAAAFAMKRGDSQEERGWRERLGFSTLKRRVDSPERRSQSPSKKRKIMPIDSISSGSSANAAKSAISHSKDHEEVIPKKCSEYSPPVSPNSPVSTDSCVVPPLFKARLVEDNLPPASHLSAISEIRGILKNPHMNGKKTQRRAILDTPLSMVRVYVKNEWTSYDVPFDHPVNDPGPWVKSSAQSGLKNGKFERGESRFTVEEEGEKVAIKEVVWSNPRRKYSRGNLPDGDHYDDGGYRICPPGLIPRTKIARATAGLDERCQHPFEYGEFRSRYNSPRDSAPPNISIPTTEYHPDTQTFGPPATFSQPMAANHCITPRPDTPLPSFHLGTPDSTSPQPESTKSNQWMPPRPSTPIYPPIRLRTPEPESPGRTATPASFTRCPECPFDPPLRVGTPYPRSRSAPPGSQISDPSISSSQKYQAIPTSPIKGSYIYLPATFLKFDSLIESLTTQNCAMIKDFSEEVIQQELKELAAVMTAEKEKKRQVACDNQLQGEQQQQQTHGIPIDPMMMDLDGPAADPMLMDLDGHGDGGTQPSTPSVDRPSFDQRRIILVDRNTPKIVKMVTLMLKKLGSKIQGGNRTGVLFEIWDKKVVDAEEGKWYRELVCEGWLPVGES</sequence>
<feature type="compositionally biased region" description="Pro residues" evidence="6">
    <location>
        <begin position="1025"/>
        <end position="1034"/>
    </location>
</feature>
<keyword evidence="3" id="KW-0547">Nucleotide-binding</keyword>
<dbReference type="Pfam" id="PF01068">
    <property type="entry name" value="DNA_ligase_A_M"/>
    <property type="match status" value="1"/>
</dbReference>
<proteinExistence type="inferred from homology"/>
<dbReference type="GO" id="GO:0003910">
    <property type="term" value="F:DNA ligase (ATP) activity"/>
    <property type="evidence" value="ECO:0007669"/>
    <property type="project" value="InterPro"/>
</dbReference>
<feature type="domain" description="ATP-dependent DNA ligase family profile" evidence="7">
    <location>
        <begin position="382"/>
        <end position="547"/>
    </location>
</feature>
<dbReference type="GO" id="GO:0006303">
    <property type="term" value="P:double-strand break repair via nonhomologous end joining"/>
    <property type="evidence" value="ECO:0007669"/>
    <property type="project" value="TreeGrafter"/>
</dbReference>
<dbReference type="InterPro" id="IPR029710">
    <property type="entry name" value="LIG4"/>
</dbReference>
<dbReference type="InterPro" id="IPR012310">
    <property type="entry name" value="DNA_ligase_ATP-dep_cent"/>
</dbReference>
<dbReference type="STRING" id="1076935.U4LBN5"/>
<dbReference type="PROSITE" id="PS50160">
    <property type="entry name" value="DNA_LIGASE_A3"/>
    <property type="match status" value="1"/>
</dbReference>
<dbReference type="Gene3D" id="1.10.3260.10">
    <property type="entry name" value="DNA ligase, ATP-dependent, N-terminal domain"/>
    <property type="match status" value="1"/>
</dbReference>
<dbReference type="GO" id="GO:0003677">
    <property type="term" value="F:DNA binding"/>
    <property type="evidence" value="ECO:0007669"/>
    <property type="project" value="InterPro"/>
</dbReference>
<evidence type="ECO:0000256" key="2">
    <source>
        <dbReference type="ARBA" id="ARBA00022598"/>
    </source>
</evidence>
<dbReference type="GO" id="GO:0032807">
    <property type="term" value="C:DNA ligase IV complex"/>
    <property type="evidence" value="ECO:0007669"/>
    <property type="project" value="TreeGrafter"/>
</dbReference>
<feature type="compositionally biased region" description="Polar residues" evidence="6">
    <location>
        <begin position="972"/>
        <end position="986"/>
    </location>
</feature>
<dbReference type="eggNOG" id="KOG0967">
    <property type="taxonomic scope" value="Eukaryota"/>
</dbReference>
<organism evidence="8 9">
    <name type="scientific">Pyronema omphalodes (strain CBS 100304)</name>
    <name type="common">Pyronema confluens</name>
    <dbReference type="NCBI Taxonomy" id="1076935"/>
    <lineage>
        <taxon>Eukaryota</taxon>
        <taxon>Fungi</taxon>
        <taxon>Dikarya</taxon>
        <taxon>Ascomycota</taxon>
        <taxon>Pezizomycotina</taxon>
        <taxon>Pezizomycetes</taxon>
        <taxon>Pezizales</taxon>
        <taxon>Pyronemataceae</taxon>
        <taxon>Pyronema</taxon>
    </lineage>
</organism>
<dbReference type="Proteomes" id="UP000018144">
    <property type="component" value="Unassembled WGS sequence"/>
</dbReference>
<dbReference type="Pfam" id="PF04675">
    <property type="entry name" value="DNA_ligase_A_N"/>
    <property type="match status" value="1"/>
</dbReference>
<feature type="compositionally biased region" description="Basic and acidic residues" evidence="6">
    <location>
        <begin position="706"/>
        <end position="715"/>
    </location>
</feature>
<evidence type="ECO:0000259" key="7">
    <source>
        <dbReference type="PROSITE" id="PS50160"/>
    </source>
</evidence>
<evidence type="ECO:0000313" key="8">
    <source>
        <dbReference type="EMBL" id="CCX29524.1"/>
    </source>
</evidence>
<comment type="similarity">
    <text evidence="1">Belongs to the ATP-dependent DNA ligase family.</text>
</comment>
<evidence type="ECO:0000256" key="5">
    <source>
        <dbReference type="ARBA" id="ARBA00023242"/>
    </source>
</evidence>
<dbReference type="OrthoDB" id="2160351at2759"/>
<name>U4LBN5_PYROM</name>
<evidence type="ECO:0000313" key="9">
    <source>
        <dbReference type="Proteomes" id="UP000018144"/>
    </source>
</evidence>
<evidence type="ECO:0000256" key="4">
    <source>
        <dbReference type="ARBA" id="ARBA00022840"/>
    </source>
</evidence>
<evidence type="ECO:0000256" key="3">
    <source>
        <dbReference type="ARBA" id="ARBA00022741"/>
    </source>
</evidence>
<keyword evidence="2 8" id="KW-0436">Ligase</keyword>
<dbReference type="EMBL" id="HF935279">
    <property type="protein sequence ID" value="CCX29524.1"/>
    <property type="molecule type" value="Genomic_DNA"/>
</dbReference>
<gene>
    <name evidence="8" type="ORF">PCON_05595</name>
</gene>
<dbReference type="GO" id="GO:0006297">
    <property type="term" value="P:nucleotide-excision repair, DNA gap filling"/>
    <property type="evidence" value="ECO:0007669"/>
    <property type="project" value="TreeGrafter"/>
</dbReference>